<organism evidence="1 2">
    <name type="scientific">Fodinibius roseus</name>
    <dbReference type="NCBI Taxonomy" id="1194090"/>
    <lineage>
        <taxon>Bacteria</taxon>
        <taxon>Pseudomonadati</taxon>
        <taxon>Balneolota</taxon>
        <taxon>Balneolia</taxon>
        <taxon>Balneolales</taxon>
        <taxon>Balneolaceae</taxon>
        <taxon>Fodinibius</taxon>
    </lineage>
</organism>
<dbReference type="OrthoDB" id="1366475at2"/>
<evidence type="ECO:0000313" key="1">
    <source>
        <dbReference type="EMBL" id="SHG64644.1"/>
    </source>
</evidence>
<dbReference type="InterPro" id="IPR038493">
    <property type="entry name" value="MqsR_sf"/>
</dbReference>
<reference evidence="1 2" key="1">
    <citation type="submission" date="2016-11" db="EMBL/GenBank/DDBJ databases">
        <authorList>
            <person name="Jaros S."/>
            <person name="Januszkiewicz K."/>
            <person name="Wedrychowicz H."/>
        </authorList>
    </citation>
    <scope>NUCLEOTIDE SEQUENCE [LARGE SCALE GENOMIC DNA]</scope>
    <source>
        <strain evidence="1 2">DSM 21986</strain>
    </source>
</reference>
<dbReference type="EMBL" id="FQUS01000042">
    <property type="protein sequence ID" value="SHG64644.1"/>
    <property type="molecule type" value="Genomic_DNA"/>
</dbReference>
<protein>
    <submittedName>
        <fullName evidence="1">Motility quorum-sensing regulator, toxin of MqsA</fullName>
    </submittedName>
</protein>
<accession>A0A1M5LHM0</accession>
<keyword evidence="2" id="KW-1185">Reference proteome</keyword>
<proteinExistence type="predicted"/>
<name>A0A1M5LHM0_9BACT</name>
<dbReference type="Proteomes" id="UP000184041">
    <property type="component" value="Unassembled WGS sequence"/>
</dbReference>
<evidence type="ECO:0000313" key="2">
    <source>
        <dbReference type="Proteomes" id="UP000184041"/>
    </source>
</evidence>
<dbReference type="AlphaFoldDB" id="A0A1M5LHM0"/>
<dbReference type="RefSeq" id="WP_073068562.1">
    <property type="nucleotide sequence ID" value="NZ_FQUS01000042.1"/>
</dbReference>
<sequence>MNKRKAVKQFLKRFKQKARTWRIVFLDKRSKNTQALLDLEINPKERKEVLLNLDVEDYSEGPITDEFNLGSDLWVFGKVVKHEEVYIKITLGKESNPVICVSFHIAEYEMTYPFKKHEE</sequence>
<dbReference type="Gene3D" id="3.30.2310.40">
    <property type="match status" value="1"/>
</dbReference>
<gene>
    <name evidence="1" type="ORF">SAMN05443144_1425</name>
</gene>
<dbReference type="STRING" id="1194090.SAMN05443144_1425"/>